<name>A0ABT7A3G2_9ACTN</name>
<dbReference type="Pfam" id="PF12730">
    <property type="entry name" value="ABC2_membrane_4"/>
    <property type="match status" value="1"/>
</dbReference>
<feature type="transmembrane region" description="Helical" evidence="1">
    <location>
        <begin position="177"/>
        <end position="199"/>
    </location>
</feature>
<keyword evidence="3" id="KW-1185">Reference proteome</keyword>
<accession>A0ABT7A3G2</accession>
<proteinExistence type="predicted"/>
<evidence type="ECO:0000256" key="1">
    <source>
        <dbReference type="SAM" id="Phobius"/>
    </source>
</evidence>
<dbReference type="RefSeq" id="WP_274040580.1">
    <property type="nucleotide sequence ID" value="NZ_JANCPR020000027.1"/>
</dbReference>
<organism evidence="2 3">
    <name type="scientific">Streptomyces iconiensis</name>
    <dbReference type="NCBI Taxonomy" id="1384038"/>
    <lineage>
        <taxon>Bacteria</taxon>
        <taxon>Bacillati</taxon>
        <taxon>Actinomycetota</taxon>
        <taxon>Actinomycetes</taxon>
        <taxon>Kitasatosporales</taxon>
        <taxon>Streptomycetaceae</taxon>
        <taxon>Streptomyces</taxon>
    </lineage>
</organism>
<reference evidence="2 3" key="1">
    <citation type="submission" date="2023-05" db="EMBL/GenBank/DDBJ databases">
        <title>Streptantibioticus silvisoli sp. nov., acidotolerant actinomycetes 1 from pine litter.</title>
        <authorList>
            <person name="Swiecimska M."/>
            <person name="Golinska P."/>
            <person name="Sangal V."/>
            <person name="Wachnowicz B."/>
            <person name="Goodfellow M."/>
        </authorList>
    </citation>
    <scope>NUCLEOTIDE SEQUENCE [LARGE SCALE GENOMIC DNA]</scope>
    <source>
        <strain evidence="2 3">DSM 42109</strain>
    </source>
</reference>
<feature type="transmembrane region" description="Helical" evidence="1">
    <location>
        <begin position="64"/>
        <end position="85"/>
    </location>
</feature>
<dbReference type="PANTHER" id="PTHR37305:SF1">
    <property type="entry name" value="MEMBRANE PROTEIN"/>
    <property type="match status" value="1"/>
</dbReference>
<keyword evidence="1" id="KW-0812">Transmembrane</keyword>
<feature type="transmembrane region" description="Helical" evidence="1">
    <location>
        <begin position="21"/>
        <end position="44"/>
    </location>
</feature>
<protein>
    <submittedName>
        <fullName evidence="2">ABC transporter permease subunit</fullName>
    </submittedName>
</protein>
<keyword evidence="1" id="KW-0472">Membrane</keyword>
<gene>
    <name evidence="2" type="ORF">NMN56_025095</name>
</gene>
<sequence length="256" mass="27363">MAHVSRVLKSEWTKVRSVRSTLWTLVASVVVTVGLGAMICTLTQSEFSRMSTRSQLTFDPTYTAFAGMSLGQLAMIAFGVLVVSAEYGTGMIRSSLTAVPQRGTFLLCKVLVAGLLVLVVGMVTSFATFFLGQALLGDHGTNIGEPGVLRAVLGGGLYMTLIMLFSLGFTFVMRSPLLAFAILMPWFFLVANILGSVSATKKFAQYLPDQAGGTVMSVVPDSLDRPYGPWGGLLIMVAWTAVALLAGYVVLKKRDA</sequence>
<evidence type="ECO:0000313" key="2">
    <source>
        <dbReference type="EMBL" id="MDJ1135178.1"/>
    </source>
</evidence>
<dbReference type="Proteomes" id="UP001214441">
    <property type="component" value="Unassembled WGS sequence"/>
</dbReference>
<keyword evidence="1" id="KW-1133">Transmembrane helix</keyword>
<feature type="transmembrane region" description="Helical" evidence="1">
    <location>
        <begin position="230"/>
        <end position="251"/>
    </location>
</feature>
<feature type="transmembrane region" description="Helical" evidence="1">
    <location>
        <begin position="106"/>
        <end position="131"/>
    </location>
</feature>
<comment type="caution">
    <text evidence="2">The sequence shown here is derived from an EMBL/GenBank/DDBJ whole genome shotgun (WGS) entry which is preliminary data.</text>
</comment>
<evidence type="ECO:0000313" key="3">
    <source>
        <dbReference type="Proteomes" id="UP001214441"/>
    </source>
</evidence>
<dbReference type="EMBL" id="JANCPR020000027">
    <property type="protein sequence ID" value="MDJ1135178.1"/>
    <property type="molecule type" value="Genomic_DNA"/>
</dbReference>
<feature type="transmembrane region" description="Helical" evidence="1">
    <location>
        <begin position="151"/>
        <end position="172"/>
    </location>
</feature>
<dbReference type="PANTHER" id="PTHR37305">
    <property type="entry name" value="INTEGRAL MEMBRANE PROTEIN-RELATED"/>
    <property type="match status" value="1"/>
</dbReference>